<sequence>MGLGLTGLIGLGGFCLLTNKSFADTSNNVKMSVEEIAKGLRDGTIVKNTVEK</sequence>
<evidence type="ECO:0000313" key="2">
    <source>
        <dbReference type="Proteomes" id="UP000411588"/>
    </source>
</evidence>
<dbReference type="AlphaFoldDB" id="A0AB74QE15"/>
<organism evidence="1 2">
    <name type="scientific">Clostridioides difficile</name>
    <name type="common">Peptoclostridium difficile</name>
    <dbReference type="NCBI Taxonomy" id="1496"/>
    <lineage>
        <taxon>Bacteria</taxon>
        <taxon>Bacillati</taxon>
        <taxon>Bacillota</taxon>
        <taxon>Clostridia</taxon>
        <taxon>Peptostreptococcales</taxon>
        <taxon>Peptostreptococcaceae</taxon>
        <taxon>Clostridioides</taxon>
    </lineage>
</organism>
<comment type="caution">
    <text evidence="1">The sequence shown here is derived from an EMBL/GenBank/DDBJ whole genome shotgun (WGS) entry which is preliminary data.</text>
</comment>
<accession>A0AB74QE15</accession>
<protein>
    <submittedName>
        <fullName evidence="1">Uncharacterized protein</fullName>
    </submittedName>
</protein>
<dbReference type="RefSeq" id="WP_021370045.1">
    <property type="nucleotide sequence ID" value="NZ_BIOK01000022.1"/>
</dbReference>
<dbReference type="Proteomes" id="UP000411588">
    <property type="component" value="Unassembled WGS sequence"/>
</dbReference>
<proteinExistence type="predicted"/>
<reference evidence="1 2" key="1">
    <citation type="submission" date="2019-02" db="EMBL/GenBank/DDBJ databases">
        <authorList>
            <consortium name="Pathogen Informatics"/>
        </authorList>
    </citation>
    <scope>NUCLEOTIDE SEQUENCE [LARGE SCALE GENOMIC DNA]</scope>
    <source>
        <strain evidence="2">clo34</strain>
    </source>
</reference>
<gene>
    <name evidence="1" type="ORF">SAMEA1402399_02564</name>
</gene>
<dbReference type="EMBL" id="CAADAN010000009">
    <property type="protein sequence ID" value="VFD33379.1"/>
    <property type="molecule type" value="Genomic_DNA"/>
</dbReference>
<name>A0AB74QE15_CLODI</name>
<evidence type="ECO:0000313" key="1">
    <source>
        <dbReference type="EMBL" id="VFD33379.1"/>
    </source>
</evidence>